<feature type="chain" id="PRO_5022673256" evidence="1">
    <location>
        <begin position="19"/>
        <end position="399"/>
    </location>
</feature>
<accession>A0A5C0VH34</accession>
<keyword evidence="3" id="KW-1185">Reference proteome</keyword>
<dbReference type="SUPFAM" id="SSF50969">
    <property type="entry name" value="YVTN repeat-like/Quinoprotein amine dehydrogenase"/>
    <property type="match status" value="1"/>
</dbReference>
<gene>
    <name evidence="2" type="ORF">FYC62_10280</name>
</gene>
<organism evidence="2 3">
    <name type="scientific">Pedobacter aquae</name>
    <dbReference type="NCBI Taxonomy" id="2605747"/>
    <lineage>
        <taxon>Bacteria</taxon>
        <taxon>Pseudomonadati</taxon>
        <taxon>Bacteroidota</taxon>
        <taxon>Sphingobacteriia</taxon>
        <taxon>Sphingobacteriales</taxon>
        <taxon>Sphingobacteriaceae</taxon>
        <taxon>Pedobacter</taxon>
    </lineage>
</organism>
<proteinExistence type="predicted"/>
<dbReference type="InterPro" id="IPR011044">
    <property type="entry name" value="Quino_amine_DH_bsu"/>
</dbReference>
<dbReference type="EMBL" id="CP043329">
    <property type="protein sequence ID" value="QEK51995.1"/>
    <property type="molecule type" value="Genomic_DNA"/>
</dbReference>
<dbReference type="KEGG" id="pej:FYC62_10280"/>
<name>A0A5C0VH34_9SPHI</name>
<dbReference type="RefSeq" id="WP_149074865.1">
    <property type="nucleotide sequence ID" value="NZ_CP043329.1"/>
</dbReference>
<dbReference type="AlphaFoldDB" id="A0A5C0VH34"/>
<dbReference type="PROSITE" id="PS51257">
    <property type="entry name" value="PROKAR_LIPOPROTEIN"/>
    <property type="match status" value="1"/>
</dbReference>
<protein>
    <submittedName>
        <fullName evidence="2">Uncharacterized protein</fullName>
    </submittedName>
</protein>
<feature type="signal peptide" evidence="1">
    <location>
        <begin position="1"/>
        <end position="18"/>
    </location>
</feature>
<keyword evidence="1" id="KW-0732">Signal</keyword>
<reference evidence="2 3" key="1">
    <citation type="submission" date="2019-08" db="EMBL/GenBank/DDBJ databases">
        <title>Pedobacter sp. nov., isolated from Han river, South Korea.</title>
        <authorList>
            <person name="Lee D.-H."/>
            <person name="Kim Y.-S."/>
            <person name="Hwang E.-M."/>
            <person name="Le Tran T.C."/>
            <person name="Cha C.-J."/>
        </authorList>
    </citation>
    <scope>NUCLEOTIDE SEQUENCE [LARGE SCALE GENOMIC DNA]</scope>
    <source>
        <strain evidence="2 3">CJ43</strain>
    </source>
</reference>
<evidence type="ECO:0000256" key="1">
    <source>
        <dbReference type="SAM" id="SignalP"/>
    </source>
</evidence>
<evidence type="ECO:0000313" key="3">
    <source>
        <dbReference type="Proteomes" id="UP000323653"/>
    </source>
</evidence>
<dbReference type="Proteomes" id="UP000323653">
    <property type="component" value="Chromosome"/>
</dbReference>
<sequence length="399" mass="43259">MSTKIKFYLFIFLLTAFAACKKDSTIEHQKTEENKFVRLLIADAQDKTLTFINPVTNQQSTFQAQFAVNNIYPTESKRFAGIINATNNHVSFFDSGVEAHGDHAHLKGTPKWALTNSLAVRPTHFYSLGNEIAVFNDGDASLSLVTEDKLHTQAQTNHIVVDRAHHGAVVIFNNGSYAVTEKDNSISGALPERVKIVNAAGQVLHTSTVATKGIHGEAGNGSTAIFGTVGGMLIVKSDGSQNLVNWPSEIGEANWLSTINYGKVSNRFLGFKSKFGAYILDPSQNSFTKVITVNNIRSAVFDAEGKDILVLLEDGTVQLYSGSSLAKLQEVKLNITFGTGALVPNVTATKHFVYVTNPNGGEVIQLERGNFSKQNKILVAGKPAKIIMLGADFDDEGNH</sequence>
<evidence type="ECO:0000313" key="2">
    <source>
        <dbReference type="EMBL" id="QEK51995.1"/>
    </source>
</evidence>